<reference evidence="3" key="1">
    <citation type="submission" date="2018-05" db="EMBL/GenBank/DDBJ databases">
        <authorList>
            <person name="Lanie J.A."/>
            <person name="Ng W.-L."/>
            <person name="Kazmierczak K.M."/>
            <person name="Andrzejewski T.M."/>
            <person name="Davidsen T.M."/>
            <person name="Wayne K.J."/>
            <person name="Tettelin H."/>
            <person name="Glass J.I."/>
            <person name="Rusch D."/>
            <person name="Podicherti R."/>
            <person name="Tsui H.-C.T."/>
            <person name="Winkler M.E."/>
        </authorList>
    </citation>
    <scope>NUCLEOTIDE SEQUENCE</scope>
</reference>
<dbReference type="InterPro" id="IPR023346">
    <property type="entry name" value="Lysozyme-like_dom_sf"/>
</dbReference>
<feature type="domain" description="Transglycosylase SLT" evidence="2">
    <location>
        <begin position="624"/>
        <end position="733"/>
    </location>
</feature>
<evidence type="ECO:0000313" key="3">
    <source>
        <dbReference type="EMBL" id="SVA53778.1"/>
    </source>
</evidence>
<dbReference type="Pfam" id="PF01464">
    <property type="entry name" value="SLT"/>
    <property type="match status" value="1"/>
</dbReference>
<dbReference type="InterPro" id="IPR008939">
    <property type="entry name" value="Lytic_TGlycosylase_superhlx_U"/>
</dbReference>
<dbReference type="CDD" id="cd13401">
    <property type="entry name" value="Slt70-like"/>
    <property type="match status" value="1"/>
</dbReference>
<dbReference type="SUPFAM" id="SSF53955">
    <property type="entry name" value="Lysozyme-like"/>
    <property type="match status" value="1"/>
</dbReference>
<dbReference type="PROSITE" id="PS00922">
    <property type="entry name" value="TRANSGLYCOSYLASE"/>
    <property type="match status" value="1"/>
</dbReference>
<organism evidence="3">
    <name type="scientific">marine metagenome</name>
    <dbReference type="NCBI Taxonomy" id="408172"/>
    <lineage>
        <taxon>unclassified sequences</taxon>
        <taxon>metagenomes</taxon>
        <taxon>ecological metagenomes</taxon>
    </lineage>
</organism>
<name>A0A381WNL2_9ZZZZ</name>
<dbReference type="GO" id="GO:0000270">
    <property type="term" value="P:peptidoglycan metabolic process"/>
    <property type="evidence" value="ECO:0007669"/>
    <property type="project" value="InterPro"/>
</dbReference>
<gene>
    <name evidence="3" type="ORF">METZ01_LOCUS106632</name>
</gene>
<dbReference type="GO" id="GO:0016020">
    <property type="term" value="C:membrane"/>
    <property type="evidence" value="ECO:0007669"/>
    <property type="project" value="InterPro"/>
</dbReference>
<dbReference type="GO" id="GO:0008933">
    <property type="term" value="F:peptidoglycan lytic transglycosylase activity"/>
    <property type="evidence" value="ECO:0007669"/>
    <property type="project" value="InterPro"/>
</dbReference>
<dbReference type="Gene3D" id="1.25.40.10">
    <property type="entry name" value="Tetratricopeptide repeat domain"/>
    <property type="match status" value="2"/>
</dbReference>
<dbReference type="InterPro" id="IPR008258">
    <property type="entry name" value="Transglycosylase_SLT_dom_1"/>
</dbReference>
<proteinExistence type="predicted"/>
<dbReference type="GO" id="GO:0042597">
    <property type="term" value="C:periplasmic space"/>
    <property type="evidence" value="ECO:0007669"/>
    <property type="project" value="InterPro"/>
</dbReference>
<dbReference type="InterPro" id="IPR000189">
    <property type="entry name" value="Transglyc_AS"/>
</dbReference>
<sequence>MLRVFPVVMIVIAAVGAITPQDSSYRSLVLSAADSALVEFESGRFWHAARMLREEGAATGKPEDILLLARAEAGWGNWSAVAELLDGAEWLPGESGAIGLYLLGRAWEARGEWAEAAESYSRYVDLSSSGTTRHHASIVRWTRSLWKSGEREASFIALHQLAPHLGAQSWTALEIALGEARDGNVSSVEDLLSIIEQPSARLSSWRLLPDALFEAGDLTGTAEAFREAYQQLTGDRRATAGIELAGLLLAGGDTATARGLLLEGLEEAPVAFRDRAAAQLFDLGDTDRGLTLELARILDRAGDGRRALMGYDRVVGLSADATEGTSVPLPMRVERARLMGTVQTRQEEAIQEFRAIRDVATDDRIGGRNLELWAQLRRRQGLDEHVRTLRRWLLEEHPNSSEAAEVAWSQANQADNRGELDSALRQYAALSANARTHARAGQARMRAGQIYLGRSDREGAAGVFEGYLEDFPEGRRWQEASYWAGRMRLELGDTTAAEKHILQIKTRDPVSYYAVIGAELLSELYTMNVSDAGDPAIPPWLNRGLSDIDLFTEAGLEQAATVEVNRLIGVARTSKNDMLGLAEGLIARGRTIDGINLGWALRDEGYEWDSRLIRVAFPLPYLDLIRREAMEWGVDPIILAAIIRQESAFKADIVSRAGAIGLMQVMPPTGAQLARVHGPSGFQEEHLASPEVSLHLGAAYFVEMSARYDGVLPLILSAYNAGPTRATRWKQYPEISDLLRFTERIPFVETRGYVKNVRRNLGIYRVLYGKN</sequence>
<keyword evidence="1" id="KW-0732">Signal</keyword>
<dbReference type="Gene3D" id="1.10.530.10">
    <property type="match status" value="1"/>
</dbReference>
<evidence type="ECO:0000256" key="1">
    <source>
        <dbReference type="ARBA" id="ARBA00022729"/>
    </source>
</evidence>
<accession>A0A381WNL2</accession>
<dbReference type="PANTHER" id="PTHR37423:SF2">
    <property type="entry name" value="MEMBRANE-BOUND LYTIC MUREIN TRANSGLYCOSYLASE C"/>
    <property type="match status" value="1"/>
</dbReference>
<dbReference type="PANTHER" id="PTHR37423">
    <property type="entry name" value="SOLUBLE LYTIC MUREIN TRANSGLYCOSYLASE-RELATED"/>
    <property type="match status" value="1"/>
</dbReference>
<evidence type="ECO:0000259" key="2">
    <source>
        <dbReference type="Pfam" id="PF01464"/>
    </source>
</evidence>
<dbReference type="EMBL" id="UINC01012295">
    <property type="protein sequence ID" value="SVA53778.1"/>
    <property type="molecule type" value="Genomic_DNA"/>
</dbReference>
<protein>
    <recommendedName>
        <fullName evidence="2">Transglycosylase SLT domain-containing protein</fullName>
    </recommendedName>
</protein>
<dbReference type="AlphaFoldDB" id="A0A381WNL2"/>
<dbReference type="SUPFAM" id="SSF48435">
    <property type="entry name" value="Bacterial muramidases"/>
    <property type="match status" value="1"/>
</dbReference>
<dbReference type="InterPro" id="IPR011990">
    <property type="entry name" value="TPR-like_helical_dom_sf"/>
</dbReference>
<dbReference type="GO" id="GO:0004553">
    <property type="term" value="F:hydrolase activity, hydrolyzing O-glycosyl compounds"/>
    <property type="evidence" value="ECO:0007669"/>
    <property type="project" value="InterPro"/>
</dbReference>